<keyword evidence="4" id="KW-1185">Reference proteome</keyword>
<organism evidence="3 4">
    <name type="scientific">Natrinema pellirubrum (strain DSM 15624 / CIP 106293 / JCM 10476 / NCIMB 786 / 157)</name>
    <dbReference type="NCBI Taxonomy" id="797303"/>
    <lineage>
        <taxon>Archaea</taxon>
        <taxon>Methanobacteriati</taxon>
        <taxon>Methanobacteriota</taxon>
        <taxon>Stenosarchaea group</taxon>
        <taxon>Halobacteria</taxon>
        <taxon>Halobacteriales</taxon>
        <taxon>Natrialbaceae</taxon>
        <taxon>Natrinema</taxon>
    </lineage>
</organism>
<sequence length="144" mass="15761">MLLRDAKLDHLRSILEPIQFGDPVSGTFIHGPPGTGKTHAARLLASRLQQAAGHVQHAHIDCWQRNTTTAIVSELLAGLGVPAPNNAAGYDLLERLRDALESPYIANRERVRPRGRTVAAGRLHPRRGLTNSRRSLGRLACNSR</sequence>
<protein>
    <submittedName>
        <fullName evidence="3">AAA ATPase</fullName>
    </submittedName>
</protein>
<feature type="domain" description="Orc1-like AAA ATPase" evidence="2">
    <location>
        <begin position="4"/>
        <end position="105"/>
    </location>
</feature>
<evidence type="ECO:0000313" key="4">
    <source>
        <dbReference type="Proteomes" id="UP000011593"/>
    </source>
</evidence>
<name>L9YEI6_NATP1</name>
<proteinExistence type="predicted"/>
<dbReference type="InterPro" id="IPR041664">
    <property type="entry name" value="AAA_16"/>
</dbReference>
<evidence type="ECO:0000313" key="3">
    <source>
        <dbReference type="EMBL" id="ELY72519.1"/>
    </source>
</evidence>
<evidence type="ECO:0000259" key="2">
    <source>
        <dbReference type="Pfam" id="PF13191"/>
    </source>
</evidence>
<dbReference type="InterPro" id="IPR027417">
    <property type="entry name" value="P-loop_NTPase"/>
</dbReference>
<feature type="region of interest" description="Disordered" evidence="1">
    <location>
        <begin position="121"/>
        <end position="144"/>
    </location>
</feature>
<comment type="caution">
    <text evidence="3">The sequence shown here is derived from an EMBL/GenBank/DDBJ whole genome shotgun (WGS) entry which is preliminary data.</text>
</comment>
<accession>L9YEI6</accession>
<dbReference type="SUPFAM" id="SSF52540">
    <property type="entry name" value="P-loop containing nucleoside triphosphate hydrolases"/>
    <property type="match status" value="1"/>
</dbReference>
<evidence type="ECO:0000256" key="1">
    <source>
        <dbReference type="SAM" id="MobiDB-lite"/>
    </source>
</evidence>
<dbReference type="EMBL" id="AOIE01000089">
    <property type="protein sequence ID" value="ELY72519.1"/>
    <property type="molecule type" value="Genomic_DNA"/>
</dbReference>
<dbReference type="AlphaFoldDB" id="L9YEI6"/>
<dbReference type="GO" id="GO:0016887">
    <property type="term" value="F:ATP hydrolysis activity"/>
    <property type="evidence" value="ECO:0007669"/>
    <property type="project" value="InterPro"/>
</dbReference>
<reference evidence="3 4" key="1">
    <citation type="journal article" date="2014" name="PLoS Genet.">
        <title>Phylogenetically driven sequencing of extremely halophilic archaea reveals strategies for static and dynamic osmo-response.</title>
        <authorList>
            <person name="Becker E.A."/>
            <person name="Seitzer P.M."/>
            <person name="Tritt A."/>
            <person name="Larsen D."/>
            <person name="Krusor M."/>
            <person name="Yao A.I."/>
            <person name="Wu D."/>
            <person name="Madern D."/>
            <person name="Eisen J.A."/>
            <person name="Darling A.E."/>
            <person name="Facciotti M.T."/>
        </authorList>
    </citation>
    <scope>NUCLEOTIDE SEQUENCE [LARGE SCALE GENOMIC DNA]</scope>
    <source>
        <strain evidence="3 4">DSM 15624</strain>
    </source>
</reference>
<dbReference type="GO" id="GO:0005524">
    <property type="term" value="F:ATP binding"/>
    <property type="evidence" value="ECO:0007669"/>
    <property type="project" value="UniProtKB-KW"/>
</dbReference>
<dbReference type="Pfam" id="PF13191">
    <property type="entry name" value="AAA_16"/>
    <property type="match status" value="1"/>
</dbReference>
<dbReference type="Proteomes" id="UP000011593">
    <property type="component" value="Unassembled WGS sequence"/>
</dbReference>
<dbReference type="Gene3D" id="3.40.50.300">
    <property type="entry name" value="P-loop containing nucleotide triphosphate hydrolases"/>
    <property type="match status" value="1"/>
</dbReference>
<dbReference type="GO" id="GO:0006260">
    <property type="term" value="P:DNA replication"/>
    <property type="evidence" value="ECO:0007669"/>
    <property type="project" value="UniProtKB-KW"/>
</dbReference>
<gene>
    <name evidence="3" type="ORF">C488_14987</name>
</gene>
<dbReference type="PATRIC" id="fig|797303.5.peg.3000"/>